<evidence type="ECO:0000256" key="1">
    <source>
        <dbReference type="SAM" id="MobiDB-lite"/>
    </source>
</evidence>
<feature type="compositionally biased region" description="Basic and acidic residues" evidence="1">
    <location>
        <begin position="106"/>
        <end position="115"/>
    </location>
</feature>
<accession>A0A815S8G7</accession>
<gene>
    <name evidence="2" type="ORF">EDS130_LOCUS41769</name>
</gene>
<comment type="caution">
    <text evidence="2">The sequence shown here is derived from an EMBL/GenBank/DDBJ whole genome shotgun (WGS) entry which is preliminary data.</text>
</comment>
<proteinExistence type="predicted"/>
<feature type="region of interest" description="Disordered" evidence="1">
    <location>
        <begin position="55"/>
        <end position="75"/>
    </location>
</feature>
<protein>
    <submittedName>
        <fullName evidence="2">Uncharacterized protein</fullName>
    </submittedName>
</protein>
<dbReference type="EMBL" id="CAJNOJ010000568">
    <property type="protein sequence ID" value="CAF1486812.1"/>
    <property type="molecule type" value="Genomic_DNA"/>
</dbReference>
<evidence type="ECO:0000313" key="2">
    <source>
        <dbReference type="EMBL" id="CAF1486812.1"/>
    </source>
</evidence>
<feature type="compositionally biased region" description="Polar residues" evidence="1">
    <location>
        <begin position="63"/>
        <end position="75"/>
    </location>
</feature>
<dbReference type="OrthoDB" id="420169at2759"/>
<dbReference type="AlphaFoldDB" id="A0A815S8G7"/>
<name>A0A815S8G7_ADIRI</name>
<sequence>MHSKLTSTTIETETTASKYERWRLKLRQYRFTVQYIKGKHNTVVDYLTRSPLDTAFDDPDDYSPTQSRATQTENPTPASIIAPVVARSRAKQQLDKVANDNPINQSRDERAKRNNELTQNSSCKKTITEHQQVMETDNQIIPFTQERLKELQHQDDEIQQLMKNIDASDDYIMMDNMLIKNSIPPVPFVPNGRLRSDIIKIYHDTPANGAHFGRD</sequence>
<dbReference type="Proteomes" id="UP000663852">
    <property type="component" value="Unassembled WGS sequence"/>
</dbReference>
<feature type="region of interest" description="Disordered" evidence="1">
    <location>
        <begin position="93"/>
        <end position="120"/>
    </location>
</feature>
<reference evidence="2" key="1">
    <citation type="submission" date="2021-02" db="EMBL/GenBank/DDBJ databases">
        <authorList>
            <person name="Nowell W R."/>
        </authorList>
    </citation>
    <scope>NUCLEOTIDE SEQUENCE</scope>
</reference>
<evidence type="ECO:0000313" key="3">
    <source>
        <dbReference type="Proteomes" id="UP000663852"/>
    </source>
</evidence>
<organism evidence="2 3">
    <name type="scientific">Adineta ricciae</name>
    <name type="common">Rotifer</name>
    <dbReference type="NCBI Taxonomy" id="249248"/>
    <lineage>
        <taxon>Eukaryota</taxon>
        <taxon>Metazoa</taxon>
        <taxon>Spiralia</taxon>
        <taxon>Gnathifera</taxon>
        <taxon>Rotifera</taxon>
        <taxon>Eurotatoria</taxon>
        <taxon>Bdelloidea</taxon>
        <taxon>Adinetida</taxon>
        <taxon>Adinetidae</taxon>
        <taxon>Adineta</taxon>
    </lineage>
</organism>